<accession>A0A8J5I2K3</accession>
<reference evidence="3 4" key="1">
    <citation type="submission" date="2020-08" db="EMBL/GenBank/DDBJ databases">
        <title>Plant Genome Project.</title>
        <authorList>
            <person name="Zhang R.-G."/>
        </authorList>
    </citation>
    <scope>NUCLEOTIDE SEQUENCE [LARGE SCALE GENOMIC DNA]</scope>
    <source>
        <tissue evidence="3">Rhizome</tissue>
    </source>
</reference>
<dbReference type="AlphaFoldDB" id="A0A8J5I2K3"/>
<proteinExistence type="predicted"/>
<sequence>MRTTVVARSGPVMDAAFFSARPFVLVAVVLIEGLLLVEDAALLGALPVEELVINCALLPCDLLLGPPETEDEGLLRRLRLPRRRRRRRQFVEGELGLSITPVGRLFRVADLLGAEPEAFMLDLGGFPTPVAGGSVKRSRTKDSECPRSERKTAKRENVDYDPDLDLSRDIKGIISALHQIKEKAAKDGQKKTEETIKSVNQEIQSMVDDAKLKFDKERQGPQALMKALLKSSKECEGSLKAEYSKFQAAYEQFSKDKQAHVQNFKDIYSKYEHEKEKLSVRYEQNRKKEKATLSELEKACLSKLANAEETLKRKKQDDVSFNILRKSLGSFFDNASDEDFGPDE</sequence>
<dbReference type="Proteomes" id="UP000734854">
    <property type="component" value="Unassembled WGS sequence"/>
</dbReference>
<comment type="caution">
    <text evidence="3">The sequence shown here is derived from an EMBL/GenBank/DDBJ whole genome shotgun (WGS) entry which is preliminary data.</text>
</comment>
<feature type="compositionally biased region" description="Basic and acidic residues" evidence="2">
    <location>
        <begin position="140"/>
        <end position="158"/>
    </location>
</feature>
<feature type="coiled-coil region" evidence="1">
    <location>
        <begin position="268"/>
        <end position="299"/>
    </location>
</feature>
<evidence type="ECO:0000256" key="1">
    <source>
        <dbReference type="SAM" id="Coils"/>
    </source>
</evidence>
<dbReference type="PANTHER" id="PTHR35295:SF1">
    <property type="entry name" value="DNA LIGASE-LIKE PROTEIN"/>
    <property type="match status" value="1"/>
</dbReference>
<protein>
    <submittedName>
        <fullName evidence="3">Uncharacterized protein</fullName>
    </submittedName>
</protein>
<dbReference type="EMBL" id="JACMSC010000004">
    <property type="protein sequence ID" value="KAG6526372.1"/>
    <property type="molecule type" value="Genomic_DNA"/>
</dbReference>
<dbReference type="PANTHER" id="PTHR35295">
    <property type="entry name" value="DNA LIGASE-LIKE PROTEIN"/>
    <property type="match status" value="1"/>
</dbReference>
<gene>
    <name evidence="3" type="ORF">ZIOFF_016355</name>
</gene>
<evidence type="ECO:0000256" key="2">
    <source>
        <dbReference type="SAM" id="MobiDB-lite"/>
    </source>
</evidence>
<keyword evidence="4" id="KW-1185">Reference proteome</keyword>
<evidence type="ECO:0000313" key="4">
    <source>
        <dbReference type="Proteomes" id="UP000734854"/>
    </source>
</evidence>
<name>A0A8J5I2K3_ZINOF</name>
<keyword evidence="1" id="KW-0175">Coiled coil</keyword>
<evidence type="ECO:0000313" key="3">
    <source>
        <dbReference type="EMBL" id="KAG6526372.1"/>
    </source>
</evidence>
<feature type="region of interest" description="Disordered" evidence="2">
    <location>
        <begin position="132"/>
        <end position="158"/>
    </location>
</feature>
<organism evidence="3 4">
    <name type="scientific">Zingiber officinale</name>
    <name type="common">Ginger</name>
    <name type="synonym">Amomum zingiber</name>
    <dbReference type="NCBI Taxonomy" id="94328"/>
    <lineage>
        <taxon>Eukaryota</taxon>
        <taxon>Viridiplantae</taxon>
        <taxon>Streptophyta</taxon>
        <taxon>Embryophyta</taxon>
        <taxon>Tracheophyta</taxon>
        <taxon>Spermatophyta</taxon>
        <taxon>Magnoliopsida</taxon>
        <taxon>Liliopsida</taxon>
        <taxon>Zingiberales</taxon>
        <taxon>Zingiberaceae</taxon>
        <taxon>Zingiber</taxon>
    </lineage>
</organism>